<evidence type="ECO:0000256" key="14">
    <source>
        <dbReference type="PROSITE-ProRule" id="PRU00703"/>
    </source>
</evidence>
<dbReference type="GO" id="GO:0006177">
    <property type="term" value="P:GMP biosynthetic process"/>
    <property type="evidence" value="ECO:0007669"/>
    <property type="project" value="UniProtKB-KW"/>
</dbReference>
<evidence type="ECO:0000256" key="12">
    <source>
        <dbReference type="PIRSR" id="PIRSR000130-3"/>
    </source>
</evidence>
<dbReference type="PANTHER" id="PTHR11911:SF111">
    <property type="entry name" value="INOSINE-5'-MONOPHOSPHATE DEHYDROGENASE"/>
    <property type="match status" value="1"/>
</dbReference>
<keyword evidence="8 12" id="KW-0520">NAD</keyword>
<dbReference type="Proteomes" id="UP000178735">
    <property type="component" value="Unassembled WGS sequence"/>
</dbReference>
<keyword evidence="9 14" id="KW-0129">CBS domain</keyword>
<evidence type="ECO:0000313" key="17">
    <source>
        <dbReference type="Proteomes" id="UP000178735"/>
    </source>
</evidence>
<keyword evidence="4" id="KW-0332">GMP biosynthesis</keyword>
<keyword evidence="6 13" id="KW-0630">Potassium</keyword>
<dbReference type="GO" id="GO:0046872">
    <property type="term" value="F:metal ion binding"/>
    <property type="evidence" value="ECO:0007669"/>
    <property type="project" value="UniProtKB-KW"/>
</dbReference>
<dbReference type="FunFam" id="3.20.20.70:FF:000424">
    <property type="entry name" value="Inosine-5'-monophosphate dehydrogenase 2"/>
    <property type="match status" value="1"/>
</dbReference>
<reference evidence="16 17" key="1">
    <citation type="journal article" date="2016" name="Nat. Commun.">
        <title>Thousands of microbial genomes shed light on interconnected biogeochemical processes in an aquifer system.</title>
        <authorList>
            <person name="Anantharaman K."/>
            <person name="Brown C.T."/>
            <person name="Hug L.A."/>
            <person name="Sharon I."/>
            <person name="Castelle C.J."/>
            <person name="Probst A.J."/>
            <person name="Thomas B.C."/>
            <person name="Singh A."/>
            <person name="Wilkins M.J."/>
            <person name="Karaoz U."/>
            <person name="Brodie E.L."/>
            <person name="Williams K.H."/>
            <person name="Hubbard S.S."/>
            <person name="Banfield J.F."/>
        </authorList>
    </citation>
    <scope>NUCLEOTIDE SEQUENCE [LARGE SCALE GENOMIC DNA]</scope>
</reference>
<dbReference type="PANTHER" id="PTHR11911">
    <property type="entry name" value="INOSINE-5-MONOPHOSPHATE DEHYDROGENASE RELATED"/>
    <property type="match status" value="1"/>
</dbReference>
<feature type="binding site" description="in other chain" evidence="13">
    <location>
        <position position="313"/>
    </location>
    <ligand>
        <name>K(+)</name>
        <dbReference type="ChEBI" id="CHEBI:29103"/>
        <note>ligand shared between two tetrameric partners</note>
    </ligand>
</feature>
<evidence type="ECO:0000256" key="7">
    <source>
        <dbReference type="ARBA" id="ARBA00023002"/>
    </source>
</evidence>
<dbReference type="Pfam" id="PF00478">
    <property type="entry name" value="IMPDH"/>
    <property type="match status" value="1"/>
</dbReference>
<dbReference type="SMART" id="SM01240">
    <property type="entry name" value="IMPDH"/>
    <property type="match status" value="1"/>
</dbReference>
<evidence type="ECO:0000256" key="11">
    <source>
        <dbReference type="PIRSR" id="PIRSR000130-1"/>
    </source>
</evidence>
<dbReference type="InterPro" id="IPR046342">
    <property type="entry name" value="CBS_dom_sf"/>
</dbReference>
<dbReference type="InterPro" id="IPR005990">
    <property type="entry name" value="IMP_DH"/>
</dbReference>
<evidence type="ECO:0000256" key="6">
    <source>
        <dbReference type="ARBA" id="ARBA00022958"/>
    </source>
</evidence>
<evidence type="ECO:0000256" key="4">
    <source>
        <dbReference type="ARBA" id="ARBA00022749"/>
    </source>
</evidence>
<feature type="domain" description="CBS" evidence="15">
    <location>
        <begin position="92"/>
        <end position="158"/>
    </location>
</feature>
<dbReference type="InterPro" id="IPR015875">
    <property type="entry name" value="IMP_DH/GMP_Rdtase_CS"/>
</dbReference>
<dbReference type="PROSITE" id="PS51371">
    <property type="entry name" value="CBS"/>
    <property type="match status" value="2"/>
</dbReference>
<dbReference type="GO" id="GO:0003938">
    <property type="term" value="F:IMP dehydrogenase activity"/>
    <property type="evidence" value="ECO:0007669"/>
    <property type="project" value="UniProtKB-EC"/>
</dbReference>
<dbReference type="SUPFAM" id="SSF54631">
    <property type="entry name" value="CBS-domain pair"/>
    <property type="match status" value="1"/>
</dbReference>
<evidence type="ECO:0000256" key="8">
    <source>
        <dbReference type="ARBA" id="ARBA00023027"/>
    </source>
</evidence>
<dbReference type="PROSITE" id="PS00487">
    <property type="entry name" value="IMP_DH_GMP_RED"/>
    <property type="match status" value="1"/>
</dbReference>
<dbReference type="CDD" id="cd04601">
    <property type="entry name" value="CBS_pair_IMPDH"/>
    <property type="match status" value="1"/>
</dbReference>
<gene>
    <name evidence="16" type="ORF">A2008_00395</name>
</gene>
<keyword evidence="5" id="KW-0658">Purine biosynthesis</keyword>
<comment type="cofactor">
    <cofactor evidence="1">
        <name>K(+)</name>
        <dbReference type="ChEBI" id="CHEBI:29103"/>
    </cofactor>
</comment>
<dbReference type="PIRSF" id="PIRSF000130">
    <property type="entry name" value="IMPDH"/>
    <property type="match status" value="1"/>
</dbReference>
<feature type="binding site" evidence="12">
    <location>
        <begin position="256"/>
        <end position="258"/>
    </location>
    <ligand>
        <name>NAD(+)</name>
        <dbReference type="ChEBI" id="CHEBI:57540"/>
    </ligand>
</feature>
<dbReference type="CDD" id="cd00381">
    <property type="entry name" value="IMPDH"/>
    <property type="match status" value="1"/>
</dbReference>
<comment type="catalytic activity">
    <reaction evidence="10">
        <text>IMP + NAD(+) + H2O = XMP + NADH + H(+)</text>
        <dbReference type="Rhea" id="RHEA:11708"/>
        <dbReference type="ChEBI" id="CHEBI:15377"/>
        <dbReference type="ChEBI" id="CHEBI:15378"/>
        <dbReference type="ChEBI" id="CHEBI:57464"/>
        <dbReference type="ChEBI" id="CHEBI:57540"/>
        <dbReference type="ChEBI" id="CHEBI:57945"/>
        <dbReference type="ChEBI" id="CHEBI:58053"/>
        <dbReference type="EC" id="1.1.1.205"/>
    </reaction>
</comment>
<comment type="similarity">
    <text evidence="2">Belongs to the IMPDH/GMPR family.</text>
</comment>
<protein>
    <recommendedName>
        <fullName evidence="15">CBS domain-containing protein</fullName>
    </recommendedName>
</protein>
<comment type="caution">
    <text evidence="16">The sequence shown here is derived from an EMBL/GenBank/DDBJ whole genome shotgun (WGS) entry which is preliminary data.</text>
</comment>
<feature type="active site" description="Thioimidate intermediate" evidence="11">
    <location>
        <position position="313"/>
    </location>
</feature>
<evidence type="ECO:0000256" key="5">
    <source>
        <dbReference type="ARBA" id="ARBA00022755"/>
    </source>
</evidence>
<feature type="active site" description="Proton acceptor" evidence="11">
    <location>
        <position position="414"/>
    </location>
</feature>
<feature type="binding site" description="in other chain" evidence="13">
    <location>
        <position position="310"/>
    </location>
    <ligand>
        <name>K(+)</name>
        <dbReference type="ChEBI" id="CHEBI:29103"/>
        <note>ligand shared between two tetrameric partners</note>
    </ligand>
</feature>
<evidence type="ECO:0000256" key="1">
    <source>
        <dbReference type="ARBA" id="ARBA00001958"/>
    </source>
</evidence>
<dbReference type="InterPro" id="IPR000644">
    <property type="entry name" value="CBS_dom"/>
</dbReference>
<feature type="binding site" evidence="12">
    <location>
        <begin position="306"/>
        <end position="308"/>
    </location>
    <ligand>
        <name>NAD(+)</name>
        <dbReference type="ChEBI" id="CHEBI:57540"/>
    </ligand>
</feature>
<evidence type="ECO:0000256" key="13">
    <source>
        <dbReference type="PIRSR" id="PIRSR000130-4"/>
    </source>
</evidence>
<dbReference type="EMBL" id="MGFH01000195">
    <property type="protein sequence ID" value="OGM02924.1"/>
    <property type="molecule type" value="Genomic_DNA"/>
</dbReference>
<dbReference type="GO" id="GO:0006183">
    <property type="term" value="P:GTP biosynthetic process"/>
    <property type="evidence" value="ECO:0007669"/>
    <property type="project" value="TreeGrafter"/>
</dbReference>
<name>A0A1F7WJ99_9BACT</name>
<evidence type="ECO:0000313" key="16">
    <source>
        <dbReference type="EMBL" id="OGM02924.1"/>
    </source>
</evidence>
<evidence type="ECO:0000256" key="2">
    <source>
        <dbReference type="ARBA" id="ARBA00005502"/>
    </source>
</evidence>
<keyword evidence="3" id="KW-0479">Metal-binding</keyword>
<keyword evidence="7" id="KW-0560">Oxidoreductase</keyword>
<evidence type="ECO:0000256" key="10">
    <source>
        <dbReference type="ARBA" id="ARBA00048028"/>
    </source>
</evidence>
<dbReference type="STRING" id="1817813.A2008_00395"/>
<proteinExistence type="inferred from homology"/>
<dbReference type="SUPFAM" id="SSF51412">
    <property type="entry name" value="Inosine monophosphate dehydrogenase (IMPDH)"/>
    <property type="match status" value="1"/>
</dbReference>
<evidence type="ECO:0000259" key="15">
    <source>
        <dbReference type="PROSITE" id="PS51371"/>
    </source>
</evidence>
<evidence type="ECO:0000256" key="9">
    <source>
        <dbReference type="ARBA" id="ARBA00023122"/>
    </source>
</evidence>
<dbReference type="InterPro" id="IPR001093">
    <property type="entry name" value="IMP_DH_GMPRt"/>
</dbReference>
<evidence type="ECO:0000256" key="3">
    <source>
        <dbReference type="ARBA" id="ARBA00022723"/>
    </source>
</evidence>
<dbReference type="InterPro" id="IPR013785">
    <property type="entry name" value="Aldolase_TIM"/>
</dbReference>
<sequence length="493" mass="53962">MANRIIYEPSKTLLEFRLLPGMTAKDCSADAVSLKTPLVYSAGGEKKYTLNIPMVAAAMQSVSGERMGIELARKGGAAFIYCSQAIASQADMIKKIKNYKAGFVTPETIMPDMKIEELQKQSERTGYSIFPIVDENNSLLGMIGRNDYDVSIHGGMKVSERMIRREKIEAGVDLSDLKAANALLIESHQPVLPVVDREDRLLYLVFRKDIREHLDNPFELVDEKKRLIAAAAINTHDFRDRVPALVEAGVDVVAIDSSDGHSAFQEDAIRWIGSNYPSLPVIGGNVVTASGYLFLAECGAAAVKVGMGSGSICITQEQKGTGRGLATAVIEVCSARDAFFEKTGKYIPVAADGGINTAKDIVMALALGVDYVMMGRYFARMEESPTEKIEINNRIMKPYWGEGSARAREWKSIRYYQAKFVEGVEGFVEYAGKLDNNLPETVAKIKSSMSTAGARSIEELHRVAEVEVVSALSIREGMAHDIYMPGSASEQQI</sequence>
<dbReference type="Gene3D" id="3.20.20.70">
    <property type="entry name" value="Aldolase class I"/>
    <property type="match status" value="1"/>
</dbReference>
<dbReference type="Pfam" id="PF00571">
    <property type="entry name" value="CBS"/>
    <property type="match status" value="1"/>
</dbReference>
<dbReference type="AlphaFoldDB" id="A0A1F7WJ99"/>
<accession>A0A1F7WJ99</accession>
<feature type="binding site" description="in other chain" evidence="13">
    <location>
        <position position="308"/>
    </location>
    <ligand>
        <name>K(+)</name>
        <dbReference type="ChEBI" id="CHEBI:29103"/>
        <note>ligand shared between two tetrameric partners</note>
    </ligand>
</feature>
<feature type="domain" description="CBS" evidence="15">
    <location>
        <begin position="162"/>
        <end position="220"/>
    </location>
</feature>
<organism evidence="16 17">
    <name type="scientific">Candidatus Wallbacteria bacterium GWC2_49_35</name>
    <dbReference type="NCBI Taxonomy" id="1817813"/>
    <lineage>
        <taxon>Bacteria</taxon>
        <taxon>Candidatus Walliibacteriota</taxon>
    </lineage>
</organism>